<dbReference type="Proteomes" id="UP000887013">
    <property type="component" value="Unassembled WGS sequence"/>
</dbReference>
<keyword evidence="2" id="KW-1185">Reference proteome</keyword>
<organism evidence="1 2">
    <name type="scientific">Nephila pilipes</name>
    <name type="common">Giant wood spider</name>
    <name type="synonym">Nephila maculata</name>
    <dbReference type="NCBI Taxonomy" id="299642"/>
    <lineage>
        <taxon>Eukaryota</taxon>
        <taxon>Metazoa</taxon>
        <taxon>Ecdysozoa</taxon>
        <taxon>Arthropoda</taxon>
        <taxon>Chelicerata</taxon>
        <taxon>Arachnida</taxon>
        <taxon>Araneae</taxon>
        <taxon>Araneomorphae</taxon>
        <taxon>Entelegynae</taxon>
        <taxon>Araneoidea</taxon>
        <taxon>Nephilidae</taxon>
        <taxon>Nephila</taxon>
    </lineage>
</organism>
<proteinExistence type="predicted"/>
<dbReference type="AlphaFoldDB" id="A0A8X6PWA8"/>
<name>A0A8X6PWA8_NEPPI</name>
<dbReference type="EMBL" id="BMAW01023678">
    <property type="protein sequence ID" value="GFT83915.1"/>
    <property type="molecule type" value="Genomic_DNA"/>
</dbReference>
<gene>
    <name evidence="1" type="ORF">NPIL_74431</name>
</gene>
<reference evidence="1" key="1">
    <citation type="submission" date="2020-08" db="EMBL/GenBank/DDBJ databases">
        <title>Multicomponent nature underlies the extraordinary mechanical properties of spider dragline silk.</title>
        <authorList>
            <person name="Kono N."/>
            <person name="Nakamura H."/>
            <person name="Mori M."/>
            <person name="Yoshida Y."/>
            <person name="Ohtoshi R."/>
            <person name="Malay A.D."/>
            <person name="Moran D.A.P."/>
            <person name="Tomita M."/>
            <person name="Numata K."/>
            <person name="Arakawa K."/>
        </authorList>
    </citation>
    <scope>NUCLEOTIDE SEQUENCE</scope>
</reference>
<protein>
    <submittedName>
        <fullName evidence="1">Uncharacterized protein</fullName>
    </submittedName>
</protein>
<sequence>MREISWRAFSVCLLGVPDKTGVVFLRPGYKLCRGQWEGDADSFIPSSVFYYFAASFLEEALFLGGGDMCVKPLASRSPRNVSITLESVEYHCYVVE</sequence>
<evidence type="ECO:0000313" key="2">
    <source>
        <dbReference type="Proteomes" id="UP000887013"/>
    </source>
</evidence>
<accession>A0A8X6PWA8</accession>
<evidence type="ECO:0000313" key="1">
    <source>
        <dbReference type="EMBL" id="GFT83915.1"/>
    </source>
</evidence>
<comment type="caution">
    <text evidence="1">The sequence shown here is derived from an EMBL/GenBank/DDBJ whole genome shotgun (WGS) entry which is preliminary data.</text>
</comment>